<dbReference type="EMBL" id="FMTT01000085">
    <property type="protein sequence ID" value="SCW87036.1"/>
    <property type="molecule type" value="Genomic_DNA"/>
</dbReference>
<dbReference type="AlphaFoldDB" id="A0A1G4U058"/>
<evidence type="ECO:0000313" key="1">
    <source>
        <dbReference type="EMBL" id="SCW87036.1"/>
    </source>
</evidence>
<keyword evidence="2" id="KW-1185">Reference proteome</keyword>
<dbReference type="OrthoDB" id="1937933at2"/>
<dbReference type="RefSeq" id="WP_090677386.1">
    <property type="nucleotide sequence ID" value="NZ_FMTT01000085.1"/>
</dbReference>
<dbReference type="Gene3D" id="2.60.120.260">
    <property type="entry name" value="Galactose-binding domain-like"/>
    <property type="match status" value="1"/>
</dbReference>
<protein>
    <submittedName>
        <fullName evidence="1">Uncharacterized protein</fullName>
    </submittedName>
</protein>
<evidence type="ECO:0000313" key="2">
    <source>
        <dbReference type="Proteomes" id="UP000198601"/>
    </source>
</evidence>
<gene>
    <name evidence="1" type="ORF">SAMN04487970_10856</name>
</gene>
<name>A0A1G4U058_9BACL</name>
<sequence>MPNLTQNFNFKKPLQTENYDIDVQNSNWDKVDAVIPLSNMARQAIINGNFDVWQRGTTFTNPANLQYTADRYMWASVPDGGTNPILVHSRLTLASGEIPNSYFGYRINSNGSGSSYGASSLHWFSQPIEFGTRYLCGNGKKVTVSLWARSDIPGKKLGFWLRQTYGTGGAVSASEVINGASWTLGSVWAKYSFTFSTNTLASKVFSSVNNDMLEVAIAYQWGTAFASRVGTSTPETFVGAGNIDIAQVQLCAGDVALPFQPRSFAEELQLCQRYYERYDGVAASTRLNLPAAVAYDSNTFRTSMLFRVPKRVAPTMTQGGVFRFIPSGIGTNIHFFETTPFGTGIGASTSGATVGNSTVIQSNDTGGWIAADAEL</sequence>
<organism evidence="1 2">
    <name type="scientific">Paenibacillus tianmuensis</name>
    <dbReference type="NCBI Taxonomy" id="624147"/>
    <lineage>
        <taxon>Bacteria</taxon>
        <taxon>Bacillati</taxon>
        <taxon>Bacillota</taxon>
        <taxon>Bacilli</taxon>
        <taxon>Bacillales</taxon>
        <taxon>Paenibacillaceae</taxon>
        <taxon>Paenibacillus</taxon>
    </lineage>
</organism>
<accession>A0A1G4U058</accession>
<dbReference type="Proteomes" id="UP000198601">
    <property type="component" value="Unassembled WGS sequence"/>
</dbReference>
<proteinExistence type="predicted"/>
<dbReference type="STRING" id="624147.SAMN04487970_10856"/>
<reference evidence="2" key="1">
    <citation type="submission" date="2016-10" db="EMBL/GenBank/DDBJ databases">
        <authorList>
            <person name="Varghese N."/>
            <person name="Submissions S."/>
        </authorList>
    </citation>
    <scope>NUCLEOTIDE SEQUENCE [LARGE SCALE GENOMIC DNA]</scope>
    <source>
        <strain evidence="2">CGMCC 1.8946</strain>
    </source>
</reference>